<evidence type="ECO:0000259" key="2">
    <source>
        <dbReference type="SMART" id="SM00460"/>
    </source>
</evidence>
<gene>
    <name evidence="3" type="ORF">H6A32_01025</name>
</gene>
<feature type="compositionally biased region" description="Gly residues" evidence="1">
    <location>
        <begin position="30"/>
        <end position="40"/>
    </location>
</feature>
<proteinExistence type="predicted"/>
<accession>A0ABS2ED43</accession>
<keyword evidence="4" id="KW-1185">Reference proteome</keyword>
<dbReference type="SMART" id="SM00460">
    <property type="entry name" value="TGc"/>
    <property type="match status" value="1"/>
</dbReference>
<name>A0ABS2ED43_9FIRM</name>
<dbReference type="SUPFAM" id="SSF54001">
    <property type="entry name" value="Cysteine proteinases"/>
    <property type="match status" value="1"/>
</dbReference>
<dbReference type="PANTHER" id="PTHR33490">
    <property type="entry name" value="BLR5614 PROTEIN-RELATED"/>
    <property type="match status" value="1"/>
</dbReference>
<feature type="region of interest" description="Disordered" evidence="1">
    <location>
        <begin position="27"/>
        <end position="48"/>
    </location>
</feature>
<organism evidence="3 4">
    <name type="scientific">Drancourtella massiliensis</name>
    <dbReference type="NCBI Taxonomy" id="1632013"/>
    <lineage>
        <taxon>Bacteria</taxon>
        <taxon>Bacillati</taxon>
        <taxon>Bacillota</taxon>
        <taxon>Clostridia</taxon>
        <taxon>Eubacteriales</taxon>
        <taxon>Oscillospiraceae</taxon>
        <taxon>Drancourtella</taxon>
    </lineage>
</organism>
<dbReference type="InterPro" id="IPR038765">
    <property type="entry name" value="Papain-like_cys_pep_sf"/>
</dbReference>
<protein>
    <submittedName>
        <fullName evidence="3">Transglutaminase domain-containing protein</fullName>
    </submittedName>
</protein>
<dbReference type="Pfam" id="PF01841">
    <property type="entry name" value="Transglut_core"/>
    <property type="match status" value="1"/>
</dbReference>
<reference evidence="3 4" key="1">
    <citation type="journal article" date="2021" name="Sci. Rep.">
        <title>The distribution of antibiotic resistance genes in chicken gut microbiota commensals.</title>
        <authorList>
            <person name="Juricova H."/>
            <person name="Matiasovicova J."/>
            <person name="Kubasova T."/>
            <person name="Cejkova D."/>
            <person name="Rychlik I."/>
        </authorList>
    </citation>
    <scope>NUCLEOTIDE SEQUENCE [LARGE SCALE GENOMIC DNA]</scope>
    <source>
        <strain evidence="3 4">An770</strain>
    </source>
</reference>
<feature type="domain" description="Transglutaminase-like" evidence="2">
    <location>
        <begin position="220"/>
        <end position="279"/>
    </location>
</feature>
<evidence type="ECO:0000313" key="3">
    <source>
        <dbReference type="EMBL" id="MBM6742903.1"/>
    </source>
</evidence>
<dbReference type="Gene3D" id="3.10.620.30">
    <property type="match status" value="1"/>
</dbReference>
<dbReference type="RefSeq" id="WP_204863548.1">
    <property type="nucleotide sequence ID" value="NZ_JACJKH010000001.1"/>
</dbReference>
<evidence type="ECO:0000256" key="1">
    <source>
        <dbReference type="SAM" id="MobiDB-lite"/>
    </source>
</evidence>
<dbReference type="Proteomes" id="UP000775686">
    <property type="component" value="Unassembled WGS sequence"/>
</dbReference>
<dbReference type="InterPro" id="IPR002931">
    <property type="entry name" value="Transglutaminase-like"/>
</dbReference>
<dbReference type="EMBL" id="JACJKH010000001">
    <property type="protein sequence ID" value="MBM6742903.1"/>
    <property type="molecule type" value="Genomic_DNA"/>
</dbReference>
<sequence>MNLKRRLVILCGLLFCLVLLVSGCSSGGKSSSGGGSGDGKAGTRDSTPHVYVPEASGTGLLGGPPLTLDISHTDQGYLMALYDGSASKANIQITGPDGITYKYFITTPGEYVTLPLTSGSGTYTIAGYENIVDNQYASLYKETIEVTLADELLPYLYPNQYVNFSSESRAVQKASEVVKSASSDLDAVADVYHFVIEHVSYDTEKAETVPAGYLPDVDETLSTGKGICFDYAALTTAMLRSQNIPTRLEIGYSGKIYHAWISVYIEDIGWIDKLIEFTGDAWTRMDPTFASSNENNEKILKYIGDGSNYNLQYLH</sequence>
<dbReference type="PROSITE" id="PS51257">
    <property type="entry name" value="PROKAR_LIPOPROTEIN"/>
    <property type="match status" value="1"/>
</dbReference>
<comment type="caution">
    <text evidence="3">The sequence shown here is derived from an EMBL/GenBank/DDBJ whole genome shotgun (WGS) entry which is preliminary data.</text>
</comment>
<evidence type="ECO:0000313" key="4">
    <source>
        <dbReference type="Proteomes" id="UP000775686"/>
    </source>
</evidence>
<dbReference type="PANTHER" id="PTHR33490:SF6">
    <property type="entry name" value="SLL1049 PROTEIN"/>
    <property type="match status" value="1"/>
</dbReference>